<keyword evidence="3" id="KW-1185">Reference proteome</keyword>
<feature type="transmembrane region" description="Helical" evidence="1">
    <location>
        <begin position="13"/>
        <end position="36"/>
    </location>
</feature>
<dbReference type="Proteomes" id="UP001596398">
    <property type="component" value="Unassembled WGS sequence"/>
</dbReference>
<dbReference type="EMBL" id="JBHTAP010000001">
    <property type="protein sequence ID" value="MFC7234477.1"/>
    <property type="molecule type" value="Genomic_DNA"/>
</dbReference>
<gene>
    <name evidence="2" type="ORF">ACFQJ4_04010</name>
</gene>
<evidence type="ECO:0000313" key="3">
    <source>
        <dbReference type="Proteomes" id="UP001596398"/>
    </source>
</evidence>
<keyword evidence="1" id="KW-0472">Membrane</keyword>
<protein>
    <submittedName>
        <fullName evidence="2">Archaellin/type IV pilin N-terminal domain-containing protein</fullName>
    </submittedName>
</protein>
<name>A0ABD5ZMG0_9EURY</name>
<accession>A0ABD5ZMG0</accession>
<reference evidence="2 3" key="1">
    <citation type="journal article" date="2019" name="Int. J. Syst. Evol. Microbiol.">
        <title>The Global Catalogue of Microorganisms (GCM) 10K type strain sequencing project: providing services to taxonomists for standard genome sequencing and annotation.</title>
        <authorList>
            <consortium name="The Broad Institute Genomics Platform"/>
            <consortium name="The Broad Institute Genome Sequencing Center for Infectious Disease"/>
            <person name="Wu L."/>
            <person name="Ma J."/>
        </authorList>
    </citation>
    <scope>NUCLEOTIDE SEQUENCE [LARGE SCALE GENOMIC DNA]</scope>
    <source>
        <strain evidence="2 3">DT85</strain>
    </source>
</reference>
<dbReference type="Pfam" id="PF23960">
    <property type="entry name" value="DUF7289"/>
    <property type="match status" value="1"/>
</dbReference>
<evidence type="ECO:0000256" key="1">
    <source>
        <dbReference type="SAM" id="Phobius"/>
    </source>
</evidence>
<keyword evidence="1" id="KW-0812">Transmembrane</keyword>
<dbReference type="GeneID" id="79266145"/>
<evidence type="ECO:0000313" key="2">
    <source>
        <dbReference type="EMBL" id="MFC7234477.1"/>
    </source>
</evidence>
<keyword evidence="1" id="KW-1133">Transmembrane helix</keyword>
<sequence>MTPDRGDRGVSDVLGYVLVFAVVVVAVTLLVTNGLGTVESVRTNARLDAAQGGLAVVDANVEGLHRSGVPRRSTALQLNGGRLSLAGTTAIGVVATHDGEEVTNYTDVGVRLVHRVGDRSVSLDFGGQFRTGAGGATTVTDPPPFAFVRRDAGGPFDRVTLPVMLQRGNDTVDSRSQVSVLASASGRRLVNHSAARAGEPPVRGEITVVTEPSRARAWAGYFDERGLSRNATATDLDAGVVVYEFETRRLVVHEVRVEFGLR</sequence>
<comment type="caution">
    <text evidence="2">The sequence shown here is derived from an EMBL/GenBank/DDBJ whole genome shotgun (WGS) entry which is preliminary data.</text>
</comment>
<dbReference type="RefSeq" id="WP_276235484.1">
    <property type="nucleotide sequence ID" value="NZ_CP119802.1"/>
</dbReference>
<proteinExistence type="predicted"/>
<dbReference type="AlphaFoldDB" id="A0ABD5ZMG0"/>
<dbReference type="InterPro" id="IPR055713">
    <property type="entry name" value="DUF7289"/>
</dbReference>
<organism evidence="2 3">
    <name type="scientific">Halosegnis marinus</name>
    <dbReference type="NCBI Taxonomy" id="3034023"/>
    <lineage>
        <taxon>Archaea</taxon>
        <taxon>Methanobacteriati</taxon>
        <taxon>Methanobacteriota</taxon>
        <taxon>Stenosarchaea group</taxon>
        <taxon>Halobacteria</taxon>
        <taxon>Halobacteriales</taxon>
        <taxon>Natronomonadaceae</taxon>
        <taxon>Halosegnis</taxon>
    </lineage>
</organism>